<accession>A0A2H3DF91</accession>
<keyword evidence="3" id="KW-1185">Reference proteome</keyword>
<name>A0A2H3DF91_ARMGA</name>
<proteinExistence type="predicted"/>
<evidence type="ECO:0008006" key="4">
    <source>
        <dbReference type="Google" id="ProtNLM"/>
    </source>
</evidence>
<evidence type="ECO:0000313" key="3">
    <source>
        <dbReference type="Proteomes" id="UP000217790"/>
    </source>
</evidence>
<dbReference type="InParanoid" id="A0A2H3DF91"/>
<reference evidence="3" key="1">
    <citation type="journal article" date="2017" name="Nat. Ecol. Evol.">
        <title>Genome expansion and lineage-specific genetic innovations in the forest pathogenic fungi Armillaria.</title>
        <authorList>
            <person name="Sipos G."/>
            <person name="Prasanna A.N."/>
            <person name="Walter M.C."/>
            <person name="O'Connor E."/>
            <person name="Balint B."/>
            <person name="Krizsan K."/>
            <person name="Kiss B."/>
            <person name="Hess J."/>
            <person name="Varga T."/>
            <person name="Slot J."/>
            <person name="Riley R."/>
            <person name="Boka B."/>
            <person name="Rigling D."/>
            <person name="Barry K."/>
            <person name="Lee J."/>
            <person name="Mihaltcheva S."/>
            <person name="LaButti K."/>
            <person name="Lipzen A."/>
            <person name="Waldron R."/>
            <person name="Moloney N.M."/>
            <person name="Sperisen C."/>
            <person name="Kredics L."/>
            <person name="Vagvoelgyi C."/>
            <person name="Patrignani A."/>
            <person name="Fitzpatrick D."/>
            <person name="Nagy I."/>
            <person name="Doyle S."/>
            <person name="Anderson J.B."/>
            <person name="Grigoriev I.V."/>
            <person name="Gueldener U."/>
            <person name="Muensterkoetter M."/>
            <person name="Nagy L.G."/>
        </authorList>
    </citation>
    <scope>NUCLEOTIDE SEQUENCE [LARGE SCALE GENOMIC DNA]</scope>
    <source>
        <strain evidence="3">Ar21-2</strain>
    </source>
</reference>
<sequence length="657" mass="73325">MTRIRRVLCSFLIHYLICFFSVAATGPEFVPFALVAFITAYALAPDFGFPVPIYHGVHTCLHNLLQYCALYMDGLDAMPLCDTKVAGMESVGGKDQGGELGCIYTIAFLSVPEILLLRQTCKRFSALTRLWIVWTNAFKLDIVSKDFSFPLDDSDPQFSTCHAYRLASRGPPDSPLTPKIETSFIGSPVSKIKFLPGLQHKWLITISKGIWSVLTIWDIARGHKSSEWSPKRALLTEVKLNAEPWSEAGVAVLLSQRIVLLRLDDDRTLHEIHSVETDPRPRRHLQDGDLQLEDDPQHSYCLQVIFTPPTILAVRARSITLYDSAFTRIATHFFGWVDGASATPTSILVRSQSNNPWASELNSLELYSLSSFPPTLISKISSRRGALRCTDVILGKRGIAVWILRPSRYLHLKRELSDVPTYSSENAPLHVACETLVATVCPGPLNPTVEVRFYDACLNLLENWTVLDYDDNLGRVAVGSRESAGAGDEVDEEEEWQTYSPAASPTPTLHTSCIHFPPNSVLSPTYTFHTVQPASTGTFLTPYRSVVTRARSYVTVSGSFKLTTAIKWFLKFIVHYWVGCANDGEYILILCLSCLMAIVLHAGVDTYMYASTCIYPYQLLVLDETVWIFQMSELQTTEDDALAYIAPVNFPGRGARN</sequence>
<dbReference type="EMBL" id="KZ293686">
    <property type="protein sequence ID" value="PBK86136.1"/>
    <property type="molecule type" value="Genomic_DNA"/>
</dbReference>
<dbReference type="Proteomes" id="UP000217790">
    <property type="component" value="Unassembled WGS sequence"/>
</dbReference>
<dbReference type="STRING" id="47427.A0A2H3DF91"/>
<feature type="region of interest" description="Disordered" evidence="1">
    <location>
        <begin position="480"/>
        <end position="504"/>
    </location>
</feature>
<organism evidence="2 3">
    <name type="scientific">Armillaria gallica</name>
    <name type="common">Bulbous honey fungus</name>
    <name type="synonym">Armillaria bulbosa</name>
    <dbReference type="NCBI Taxonomy" id="47427"/>
    <lineage>
        <taxon>Eukaryota</taxon>
        <taxon>Fungi</taxon>
        <taxon>Dikarya</taxon>
        <taxon>Basidiomycota</taxon>
        <taxon>Agaricomycotina</taxon>
        <taxon>Agaricomycetes</taxon>
        <taxon>Agaricomycetidae</taxon>
        <taxon>Agaricales</taxon>
        <taxon>Marasmiineae</taxon>
        <taxon>Physalacriaceae</taxon>
        <taxon>Armillaria</taxon>
    </lineage>
</organism>
<dbReference type="OrthoDB" id="2688364at2759"/>
<evidence type="ECO:0000256" key="1">
    <source>
        <dbReference type="SAM" id="MobiDB-lite"/>
    </source>
</evidence>
<evidence type="ECO:0000313" key="2">
    <source>
        <dbReference type="EMBL" id="PBK86136.1"/>
    </source>
</evidence>
<dbReference type="AlphaFoldDB" id="A0A2H3DF91"/>
<gene>
    <name evidence="2" type="ORF">ARMGADRAFT_1086890</name>
</gene>
<protein>
    <recommendedName>
        <fullName evidence="4">F-box domain-containing protein</fullName>
    </recommendedName>
</protein>